<reference evidence="1 2" key="1">
    <citation type="submission" date="2024-01" db="EMBL/GenBank/DDBJ databases">
        <title>The genomes of 5 underutilized Papilionoideae crops provide insights into root nodulation and disease resistanc.</title>
        <authorList>
            <person name="Jiang F."/>
        </authorList>
    </citation>
    <scope>NUCLEOTIDE SEQUENCE [LARGE SCALE GENOMIC DNA]</scope>
    <source>
        <strain evidence="1">DUOXIRENSHENG_FW03</strain>
        <tissue evidence="1">Leaves</tissue>
    </source>
</reference>
<dbReference type="Proteomes" id="UP001386955">
    <property type="component" value="Unassembled WGS sequence"/>
</dbReference>
<evidence type="ECO:0000313" key="1">
    <source>
        <dbReference type="EMBL" id="KAK7388872.1"/>
    </source>
</evidence>
<proteinExistence type="predicted"/>
<dbReference type="PANTHER" id="PTHR33710">
    <property type="entry name" value="BNAC02G09200D PROTEIN"/>
    <property type="match status" value="1"/>
</dbReference>
<sequence>MVTFTSSQGNASWIESAVYASPIQTKRETLWEHIILLRGSITNPWLLMGDFNETTCSFKTRGGNLLPSTTEKFSRCIDDCSLVDLNCVGSRFTWFRNAARSTYIAKRLDIFLGVCTSPRHMLNAFVAIIKTMHISFSNSTSVDPGMGIVHFGSKLFEATKNMGKLSRRHGEKAKELSLRV</sequence>
<protein>
    <submittedName>
        <fullName evidence="1">Uncharacterized protein</fullName>
    </submittedName>
</protein>
<comment type="caution">
    <text evidence="1">The sequence shown here is derived from an EMBL/GenBank/DDBJ whole genome shotgun (WGS) entry which is preliminary data.</text>
</comment>
<accession>A0AAN9XE40</accession>
<keyword evidence="2" id="KW-1185">Reference proteome</keyword>
<dbReference type="InterPro" id="IPR036691">
    <property type="entry name" value="Endo/exonu/phosph_ase_sf"/>
</dbReference>
<name>A0AAN9XE40_PSOTE</name>
<dbReference type="PANTHER" id="PTHR33710:SF71">
    <property type="entry name" value="ENDONUCLEASE_EXONUCLEASE_PHOSPHATASE DOMAIN-CONTAINING PROTEIN"/>
    <property type="match status" value="1"/>
</dbReference>
<dbReference type="Gene3D" id="3.60.10.10">
    <property type="entry name" value="Endonuclease/exonuclease/phosphatase"/>
    <property type="match status" value="1"/>
</dbReference>
<gene>
    <name evidence="1" type="ORF">VNO78_23699</name>
</gene>
<dbReference type="SUPFAM" id="SSF56219">
    <property type="entry name" value="DNase I-like"/>
    <property type="match status" value="1"/>
</dbReference>
<dbReference type="AlphaFoldDB" id="A0AAN9XE40"/>
<evidence type="ECO:0000313" key="2">
    <source>
        <dbReference type="Proteomes" id="UP001386955"/>
    </source>
</evidence>
<organism evidence="1 2">
    <name type="scientific">Psophocarpus tetragonolobus</name>
    <name type="common">Winged bean</name>
    <name type="synonym">Dolichos tetragonolobus</name>
    <dbReference type="NCBI Taxonomy" id="3891"/>
    <lineage>
        <taxon>Eukaryota</taxon>
        <taxon>Viridiplantae</taxon>
        <taxon>Streptophyta</taxon>
        <taxon>Embryophyta</taxon>
        <taxon>Tracheophyta</taxon>
        <taxon>Spermatophyta</taxon>
        <taxon>Magnoliopsida</taxon>
        <taxon>eudicotyledons</taxon>
        <taxon>Gunneridae</taxon>
        <taxon>Pentapetalae</taxon>
        <taxon>rosids</taxon>
        <taxon>fabids</taxon>
        <taxon>Fabales</taxon>
        <taxon>Fabaceae</taxon>
        <taxon>Papilionoideae</taxon>
        <taxon>50 kb inversion clade</taxon>
        <taxon>NPAAA clade</taxon>
        <taxon>indigoferoid/millettioid clade</taxon>
        <taxon>Phaseoleae</taxon>
        <taxon>Psophocarpus</taxon>
    </lineage>
</organism>
<dbReference type="EMBL" id="JAYMYS010000006">
    <property type="protein sequence ID" value="KAK7388872.1"/>
    <property type="molecule type" value="Genomic_DNA"/>
</dbReference>